<dbReference type="InterPro" id="IPR051910">
    <property type="entry name" value="ComF/GntX_DNA_util-trans"/>
</dbReference>
<keyword evidence="3" id="KW-0808">Transferase</keyword>
<dbReference type="RefSeq" id="WP_013445408.1">
    <property type="nucleotide sequence ID" value="NC_014734.1"/>
</dbReference>
<name>E4T5P5_PALPW</name>
<evidence type="ECO:0000256" key="1">
    <source>
        <dbReference type="ARBA" id="ARBA00008007"/>
    </source>
</evidence>
<dbReference type="Pfam" id="PF00156">
    <property type="entry name" value="Pribosyltran"/>
    <property type="match status" value="1"/>
</dbReference>
<dbReference type="InterPro" id="IPR000836">
    <property type="entry name" value="PRTase_dom"/>
</dbReference>
<dbReference type="GO" id="GO:0016757">
    <property type="term" value="F:glycosyltransferase activity"/>
    <property type="evidence" value="ECO:0007669"/>
    <property type="project" value="UniProtKB-KW"/>
</dbReference>
<dbReference type="STRING" id="694427.Palpr_1900"/>
<dbReference type="Gene3D" id="3.40.50.2020">
    <property type="match status" value="1"/>
</dbReference>
<evidence type="ECO:0000259" key="2">
    <source>
        <dbReference type="Pfam" id="PF00156"/>
    </source>
</evidence>
<keyword evidence="3" id="KW-0328">Glycosyltransferase</keyword>
<organism evidence="3 4">
    <name type="scientific">Paludibacter propionicigenes (strain DSM 17365 / JCM 13257 / WB4)</name>
    <dbReference type="NCBI Taxonomy" id="694427"/>
    <lineage>
        <taxon>Bacteria</taxon>
        <taxon>Pseudomonadati</taxon>
        <taxon>Bacteroidota</taxon>
        <taxon>Bacteroidia</taxon>
        <taxon>Bacteroidales</taxon>
        <taxon>Paludibacteraceae</taxon>
        <taxon>Paludibacter</taxon>
    </lineage>
</organism>
<dbReference type="SUPFAM" id="SSF53271">
    <property type="entry name" value="PRTase-like"/>
    <property type="match status" value="1"/>
</dbReference>
<protein>
    <submittedName>
        <fullName evidence="3">Phosphoribosyltransferase</fullName>
    </submittedName>
</protein>
<dbReference type="CDD" id="cd06223">
    <property type="entry name" value="PRTases_typeI"/>
    <property type="match status" value="1"/>
</dbReference>
<dbReference type="PANTHER" id="PTHR47505">
    <property type="entry name" value="DNA UTILIZATION PROTEIN YHGH"/>
    <property type="match status" value="1"/>
</dbReference>
<dbReference type="KEGG" id="ppn:Palpr_1900"/>
<reference key="1">
    <citation type="submission" date="2010-11" db="EMBL/GenBank/DDBJ databases">
        <title>The complete genome of Paludibacter propionicigenes DSM 17365.</title>
        <authorList>
            <consortium name="US DOE Joint Genome Institute (JGI-PGF)"/>
            <person name="Lucas S."/>
            <person name="Copeland A."/>
            <person name="Lapidus A."/>
            <person name="Bruce D."/>
            <person name="Goodwin L."/>
            <person name="Pitluck S."/>
            <person name="Kyrpides N."/>
            <person name="Mavromatis K."/>
            <person name="Ivanova N."/>
            <person name="Munk A.C."/>
            <person name="Brettin T."/>
            <person name="Detter J.C."/>
            <person name="Han C."/>
            <person name="Tapia R."/>
            <person name="Land M."/>
            <person name="Hauser L."/>
            <person name="Markowitz V."/>
            <person name="Cheng J.-F."/>
            <person name="Hugenholtz P."/>
            <person name="Woyke T."/>
            <person name="Wu D."/>
            <person name="Gronow S."/>
            <person name="Wellnitz S."/>
            <person name="Brambilla E."/>
            <person name="Klenk H.-P."/>
            <person name="Eisen J.A."/>
        </authorList>
    </citation>
    <scope>NUCLEOTIDE SEQUENCE</scope>
    <source>
        <strain>WB4</strain>
    </source>
</reference>
<keyword evidence="4" id="KW-1185">Reference proteome</keyword>
<evidence type="ECO:0000313" key="3">
    <source>
        <dbReference type="EMBL" id="ADQ80039.1"/>
    </source>
</evidence>
<feature type="domain" description="Phosphoribosyltransferase" evidence="2">
    <location>
        <begin position="161"/>
        <end position="227"/>
    </location>
</feature>
<dbReference type="AlphaFoldDB" id="E4T5P5"/>
<evidence type="ECO:0000313" key="4">
    <source>
        <dbReference type="Proteomes" id="UP000008718"/>
    </source>
</evidence>
<dbReference type="HOGENOM" id="CLU_054549_1_0_10"/>
<gene>
    <name evidence="3" type="ordered locus">Palpr_1900</name>
</gene>
<dbReference type="EMBL" id="CP002345">
    <property type="protein sequence ID" value="ADQ80039.1"/>
    <property type="molecule type" value="Genomic_DNA"/>
</dbReference>
<dbReference type="PANTHER" id="PTHR47505:SF1">
    <property type="entry name" value="DNA UTILIZATION PROTEIN YHGH"/>
    <property type="match status" value="1"/>
</dbReference>
<dbReference type="InterPro" id="IPR029057">
    <property type="entry name" value="PRTase-like"/>
</dbReference>
<accession>E4T5P5</accession>
<dbReference type="OrthoDB" id="9779910at2"/>
<dbReference type="Proteomes" id="UP000008718">
    <property type="component" value="Chromosome"/>
</dbReference>
<dbReference type="eggNOG" id="COG1040">
    <property type="taxonomic scope" value="Bacteria"/>
</dbReference>
<comment type="similarity">
    <text evidence="1">Belongs to the ComF/GntX family.</text>
</comment>
<reference evidence="3 4" key="2">
    <citation type="journal article" date="2011" name="Stand. Genomic Sci.">
        <title>Complete genome sequence of Paludibacter propionicigenes type strain (WB4).</title>
        <authorList>
            <person name="Gronow S."/>
            <person name="Munk C."/>
            <person name="Lapidus A."/>
            <person name="Nolan M."/>
            <person name="Lucas S."/>
            <person name="Hammon N."/>
            <person name="Deshpande S."/>
            <person name="Cheng J.F."/>
            <person name="Tapia R."/>
            <person name="Han C."/>
            <person name="Goodwin L."/>
            <person name="Pitluck S."/>
            <person name="Liolios K."/>
            <person name="Ivanova N."/>
            <person name="Mavromatis K."/>
            <person name="Mikhailova N."/>
            <person name="Pati A."/>
            <person name="Chen A."/>
            <person name="Palaniappan K."/>
            <person name="Land M."/>
            <person name="Hauser L."/>
            <person name="Chang Y.J."/>
            <person name="Jeffries C.D."/>
            <person name="Brambilla E."/>
            <person name="Rohde M."/>
            <person name="Goker M."/>
            <person name="Detter J.C."/>
            <person name="Woyke T."/>
            <person name="Bristow J."/>
            <person name="Eisen J.A."/>
            <person name="Markowitz V."/>
            <person name="Hugenholtz P."/>
            <person name="Kyrpides N.C."/>
            <person name="Klenk H.P."/>
        </authorList>
    </citation>
    <scope>NUCLEOTIDE SEQUENCE [LARGE SCALE GENOMIC DNA]</scope>
    <source>
        <strain evidence="4">DSM 17365 / JCM 13257 / WB4</strain>
    </source>
</reference>
<sequence>MRITNLLNDFFDLLYPNLCVVCGTNLQRNEQCLCLTCLNEIPKTNYHLQPDNLIEKRFWGKVTIYRGTAFFFFQKGSAFQKLLHSLKYKGEKEIGVVLGKYAAIDLIESADFSSVDVIVPVPLHPKKLKKRGYNQSECIGKGLSEILNAPQDTTTLKRIKENTTQTRKSVFERYENTEGIFELSDKAALADKHILLVDDVLTTGSTLEACIRELSQINGIKISIFTLAVA</sequence>
<proteinExistence type="inferred from homology"/>